<dbReference type="GO" id="GO:0006412">
    <property type="term" value="P:translation"/>
    <property type="evidence" value="ECO:0007669"/>
    <property type="project" value="InterPro"/>
</dbReference>
<dbReference type="HAMAP" id="MF_00360">
    <property type="entry name" value="Ribosomal_bS6"/>
    <property type="match status" value="1"/>
</dbReference>
<comment type="similarity">
    <text evidence="1">Belongs to the bacterial ribosomal protein bS6 family.</text>
</comment>
<dbReference type="InterPro" id="IPR014717">
    <property type="entry name" value="Transl_elong_EF1B/ribsomal_bS6"/>
</dbReference>
<dbReference type="PANTHER" id="PTHR21011">
    <property type="entry name" value="MITOCHONDRIAL 28S RIBOSOMAL PROTEIN S6"/>
    <property type="match status" value="1"/>
</dbReference>
<proteinExistence type="inferred from homology"/>
<evidence type="ECO:0000256" key="4">
    <source>
        <dbReference type="ARBA" id="ARBA00022980"/>
    </source>
</evidence>
<evidence type="ECO:0000256" key="5">
    <source>
        <dbReference type="ARBA" id="ARBA00023274"/>
    </source>
</evidence>
<dbReference type="PROSITE" id="PS01048">
    <property type="entry name" value="RIBOSOMAL_S6"/>
    <property type="match status" value="1"/>
</dbReference>
<dbReference type="GO" id="GO:1990904">
    <property type="term" value="C:ribonucleoprotein complex"/>
    <property type="evidence" value="ECO:0007669"/>
    <property type="project" value="UniProtKB-KW"/>
</dbReference>
<protein>
    <recommendedName>
        <fullName evidence="6">30S ribosomal protein S6, chloroplastic</fullName>
    </recommendedName>
</protein>
<dbReference type="InterPro" id="IPR000529">
    <property type="entry name" value="Ribosomal_bS6"/>
</dbReference>
<keyword evidence="2" id="KW-0699">rRNA-binding</keyword>
<name>A0A4D6WWL4_9FLOR</name>
<keyword evidence="3" id="KW-0694">RNA-binding</keyword>
<evidence type="ECO:0000256" key="1">
    <source>
        <dbReference type="ARBA" id="ARBA00009512"/>
    </source>
</evidence>
<dbReference type="GO" id="GO:0003735">
    <property type="term" value="F:structural constituent of ribosome"/>
    <property type="evidence" value="ECO:0007669"/>
    <property type="project" value="InterPro"/>
</dbReference>
<dbReference type="InterPro" id="IPR035980">
    <property type="entry name" value="Ribosomal_bS6_sf"/>
</dbReference>
<dbReference type="EMBL" id="MK814701">
    <property type="protein sequence ID" value="QCI07836.1"/>
    <property type="molecule type" value="Genomic_DNA"/>
</dbReference>
<dbReference type="Pfam" id="PF01250">
    <property type="entry name" value="Ribosomal_S6"/>
    <property type="match status" value="1"/>
</dbReference>
<sequence>MYLHNYETIYILKPDVTDDINLSIVNFYKKFIKQNGGINIFVQHRGRRHLSYNIRDYYDGIYLQMNYSANGNVVKLLEKSMRLNDNILRHLTVQQDQK</sequence>
<dbReference type="InterPro" id="IPR020815">
    <property type="entry name" value="Ribosomal_bS6_CS"/>
</dbReference>
<dbReference type="PANTHER" id="PTHR21011:SF1">
    <property type="entry name" value="SMALL RIBOSOMAL SUBUNIT PROTEIN BS6M"/>
    <property type="match status" value="1"/>
</dbReference>
<evidence type="ECO:0000313" key="7">
    <source>
        <dbReference type="EMBL" id="QCI07836.1"/>
    </source>
</evidence>
<dbReference type="GO" id="GO:0070181">
    <property type="term" value="F:small ribosomal subunit rRNA binding"/>
    <property type="evidence" value="ECO:0007669"/>
    <property type="project" value="TreeGrafter"/>
</dbReference>
<dbReference type="SUPFAM" id="SSF54995">
    <property type="entry name" value="Ribosomal protein S6"/>
    <property type="match status" value="1"/>
</dbReference>
<dbReference type="Gene3D" id="3.30.70.60">
    <property type="match status" value="1"/>
</dbReference>
<gene>
    <name evidence="7" type="primary">rps6</name>
</gene>
<accession>A0A4D6WWL4</accession>
<dbReference type="NCBIfam" id="TIGR00166">
    <property type="entry name" value="S6"/>
    <property type="match status" value="1"/>
</dbReference>
<keyword evidence="5" id="KW-0687">Ribonucleoprotein</keyword>
<evidence type="ECO:0000256" key="6">
    <source>
        <dbReference type="ARBA" id="ARBA00035537"/>
    </source>
</evidence>
<geneLocation type="plastid" evidence="7"/>
<dbReference type="GO" id="GO:0005840">
    <property type="term" value="C:ribosome"/>
    <property type="evidence" value="ECO:0007669"/>
    <property type="project" value="UniProtKB-KW"/>
</dbReference>
<dbReference type="GO" id="GO:0005737">
    <property type="term" value="C:cytoplasm"/>
    <property type="evidence" value="ECO:0007669"/>
    <property type="project" value="UniProtKB-ARBA"/>
</dbReference>
<keyword evidence="7" id="KW-0934">Plastid</keyword>
<organism evidence="7">
    <name type="scientific">Pleonosporium borreri</name>
    <dbReference type="NCBI Taxonomy" id="2575635"/>
    <lineage>
        <taxon>Eukaryota</taxon>
        <taxon>Rhodophyta</taxon>
        <taxon>Florideophyceae</taxon>
        <taxon>Rhodymeniophycidae</taxon>
        <taxon>Ceramiales</taxon>
        <taxon>Ceramiaceae</taxon>
        <taxon>Pleonosporium</taxon>
    </lineage>
</organism>
<dbReference type="InterPro" id="IPR020814">
    <property type="entry name" value="Ribosomal_S6_plastid/chlpt"/>
</dbReference>
<keyword evidence="4 7" id="KW-0689">Ribosomal protein</keyword>
<dbReference type="CDD" id="cd15487">
    <property type="entry name" value="bS6_chloro_cyano"/>
    <property type="match status" value="1"/>
</dbReference>
<dbReference type="AlphaFoldDB" id="A0A4D6WWL4"/>
<evidence type="ECO:0000256" key="2">
    <source>
        <dbReference type="ARBA" id="ARBA00022730"/>
    </source>
</evidence>
<evidence type="ECO:0000256" key="3">
    <source>
        <dbReference type="ARBA" id="ARBA00022884"/>
    </source>
</evidence>
<reference evidence="7" key="2">
    <citation type="submission" date="2019-04" db="EMBL/GenBank/DDBJ databases">
        <authorList>
            <person name="Pasella M."/>
        </authorList>
    </citation>
    <scope>NUCLEOTIDE SEQUENCE</scope>
    <source>
        <strain evidence="7">PD2941_2</strain>
    </source>
</reference>
<reference evidence="7" key="1">
    <citation type="journal article" date="2019" name="Mol. Phylogenet. Evol.">
        <title>Morphological evolution and classification of the red algal order Ceramiales inferred using plastid phylogenomics.</title>
        <authorList>
            <person name="Diaz-Tapia P."/>
            <person name="Pasella M.M."/>
            <person name="Verbruggen H."/>
            <person name="Maggs C.A."/>
        </authorList>
    </citation>
    <scope>NUCLEOTIDE SEQUENCE</scope>
    <source>
        <strain evidence="7">PD2941_2</strain>
    </source>
</reference>